<dbReference type="Pfam" id="PF00535">
    <property type="entry name" value="Glycos_transf_2"/>
    <property type="match status" value="1"/>
</dbReference>
<dbReference type="SUPFAM" id="SSF53448">
    <property type="entry name" value="Nucleotide-diphospho-sugar transferases"/>
    <property type="match status" value="1"/>
</dbReference>
<dbReference type="Gene3D" id="3.90.550.10">
    <property type="entry name" value="Spore Coat Polysaccharide Biosynthesis Protein SpsA, Chain A"/>
    <property type="match status" value="1"/>
</dbReference>
<sequence>MDFSSASTTELIISGVFVISWLIQLWFLLIRIRPLAFYSLPVIQTESTNTKPVSVIICAKNESENLEKFLPKVLTQEYPEFEVIVVNDCSEDDSEMVLARLKEKHPHLYYTNIPVDRKFSHGKKLALTIGVKAAKNNHLVLTDADCYPTSDKWLSGMMQGFKNDKEVVLGFGTYEKKSGFTNLLTRYDTFITAIQYLGYALSKKPYMGVGRNLAYKKDLFVKNNGVKSHSHILSGDDDLFVQSVANKHNTEIIVNPEAQTISTPPVNLSEWRRQKARHLTTAPYYKGSIKRALFTDLFTRQLLIALTILLIIFNTFAIIAAGLYLFMFVIRLLFNRNISIKLAQGRLHWWMLIFEFIHPWFLLWAQFANLFSRKKSKWK</sequence>
<reference evidence="6 7" key="1">
    <citation type="submission" date="2019-03" db="EMBL/GenBank/DDBJ databases">
        <title>Genomic Encyclopedia of Type Strains, Phase IV (KMG-IV): sequencing the most valuable type-strain genomes for metagenomic binning, comparative biology and taxonomic classification.</title>
        <authorList>
            <person name="Goeker M."/>
        </authorList>
    </citation>
    <scope>NUCLEOTIDE SEQUENCE [LARGE SCALE GENOMIC DNA]</scope>
    <source>
        <strain evidence="6 7">DSM 24179</strain>
    </source>
</reference>
<dbReference type="InterPro" id="IPR029044">
    <property type="entry name" value="Nucleotide-diphossugar_trans"/>
</dbReference>
<comment type="caution">
    <text evidence="6">The sequence shown here is derived from an EMBL/GenBank/DDBJ whole genome shotgun (WGS) entry which is preliminary data.</text>
</comment>
<dbReference type="InterPro" id="IPR001173">
    <property type="entry name" value="Glyco_trans_2-like"/>
</dbReference>
<dbReference type="RefSeq" id="WP_132433988.1">
    <property type="nucleotide sequence ID" value="NZ_SLWK01000007.1"/>
</dbReference>
<dbReference type="PANTHER" id="PTHR43630">
    <property type="entry name" value="POLY-BETA-1,6-N-ACETYL-D-GLUCOSAMINE SYNTHASE"/>
    <property type="match status" value="1"/>
</dbReference>
<keyword evidence="2" id="KW-0328">Glycosyltransferase</keyword>
<dbReference type="EMBL" id="SLWK01000007">
    <property type="protein sequence ID" value="TCO07657.1"/>
    <property type="molecule type" value="Genomic_DNA"/>
</dbReference>
<dbReference type="OrthoDB" id="9800276at2"/>
<accession>A0A4R2GH50</accession>
<protein>
    <submittedName>
        <fullName evidence="6">Cellulose synthase/poly-beta-1,6-N-acetylglucosamine synthase-like glycosyltransferase</fullName>
    </submittedName>
</protein>
<dbReference type="PANTHER" id="PTHR43630:SF1">
    <property type="entry name" value="POLY-BETA-1,6-N-ACETYL-D-GLUCOSAMINE SYNTHASE"/>
    <property type="match status" value="1"/>
</dbReference>
<dbReference type="GO" id="GO:0016757">
    <property type="term" value="F:glycosyltransferase activity"/>
    <property type="evidence" value="ECO:0007669"/>
    <property type="project" value="UniProtKB-KW"/>
</dbReference>
<proteinExistence type="inferred from homology"/>
<keyword evidence="4" id="KW-1133">Transmembrane helix</keyword>
<feature type="transmembrane region" description="Helical" evidence="4">
    <location>
        <begin position="347"/>
        <end position="371"/>
    </location>
</feature>
<keyword evidence="3 6" id="KW-0808">Transferase</keyword>
<gene>
    <name evidence="6" type="ORF">EV194_10741</name>
</gene>
<feature type="transmembrane region" description="Helical" evidence="4">
    <location>
        <begin position="302"/>
        <end position="327"/>
    </location>
</feature>
<name>A0A4R2GH50_9BACT</name>
<feature type="domain" description="Glycosyltransferase 2-like" evidence="5">
    <location>
        <begin position="54"/>
        <end position="199"/>
    </location>
</feature>
<keyword evidence="4" id="KW-0472">Membrane</keyword>
<feature type="transmembrane region" description="Helical" evidence="4">
    <location>
        <begin position="12"/>
        <end position="30"/>
    </location>
</feature>
<evidence type="ECO:0000313" key="7">
    <source>
        <dbReference type="Proteomes" id="UP000295221"/>
    </source>
</evidence>
<evidence type="ECO:0000256" key="2">
    <source>
        <dbReference type="ARBA" id="ARBA00022676"/>
    </source>
</evidence>
<evidence type="ECO:0000256" key="1">
    <source>
        <dbReference type="ARBA" id="ARBA00006739"/>
    </source>
</evidence>
<dbReference type="AlphaFoldDB" id="A0A4R2GH50"/>
<evidence type="ECO:0000313" key="6">
    <source>
        <dbReference type="EMBL" id="TCO07657.1"/>
    </source>
</evidence>
<evidence type="ECO:0000256" key="3">
    <source>
        <dbReference type="ARBA" id="ARBA00022679"/>
    </source>
</evidence>
<evidence type="ECO:0000259" key="5">
    <source>
        <dbReference type="Pfam" id="PF00535"/>
    </source>
</evidence>
<organism evidence="6 7">
    <name type="scientific">Natronoflexus pectinivorans</name>
    <dbReference type="NCBI Taxonomy" id="682526"/>
    <lineage>
        <taxon>Bacteria</taxon>
        <taxon>Pseudomonadati</taxon>
        <taxon>Bacteroidota</taxon>
        <taxon>Bacteroidia</taxon>
        <taxon>Marinilabiliales</taxon>
        <taxon>Marinilabiliaceae</taxon>
        <taxon>Natronoflexus</taxon>
    </lineage>
</organism>
<keyword evidence="7" id="KW-1185">Reference proteome</keyword>
<dbReference type="Proteomes" id="UP000295221">
    <property type="component" value="Unassembled WGS sequence"/>
</dbReference>
<comment type="similarity">
    <text evidence="1">Belongs to the glycosyltransferase 2 family.</text>
</comment>
<keyword evidence="4" id="KW-0812">Transmembrane</keyword>
<evidence type="ECO:0000256" key="4">
    <source>
        <dbReference type="SAM" id="Phobius"/>
    </source>
</evidence>